<dbReference type="InterPro" id="IPR036977">
    <property type="entry name" value="DNA_primase_Znf_CHC2"/>
</dbReference>
<feature type="region of interest" description="Disordered" evidence="14">
    <location>
        <begin position="422"/>
        <end position="441"/>
    </location>
</feature>
<evidence type="ECO:0000313" key="17">
    <source>
        <dbReference type="Proteomes" id="UP000249688"/>
    </source>
</evidence>
<evidence type="ECO:0000256" key="1">
    <source>
        <dbReference type="ARBA" id="ARBA00001947"/>
    </source>
</evidence>
<keyword evidence="3 13" id="KW-0639">Primosome</keyword>
<keyword evidence="11 13" id="KW-0238">DNA-binding</keyword>
<gene>
    <name evidence="13" type="primary">dnaG</name>
    <name evidence="16" type="ORF">C8P66_12138</name>
</gene>
<dbReference type="InterPro" id="IPR013264">
    <property type="entry name" value="DNAG_N"/>
</dbReference>
<organism evidence="16 17">
    <name type="scientific">Humitalea rosea</name>
    <dbReference type="NCBI Taxonomy" id="990373"/>
    <lineage>
        <taxon>Bacteria</taxon>
        <taxon>Pseudomonadati</taxon>
        <taxon>Pseudomonadota</taxon>
        <taxon>Alphaproteobacteria</taxon>
        <taxon>Acetobacterales</taxon>
        <taxon>Roseomonadaceae</taxon>
        <taxon>Humitalea</taxon>
    </lineage>
</organism>
<evidence type="ECO:0000256" key="14">
    <source>
        <dbReference type="SAM" id="MobiDB-lite"/>
    </source>
</evidence>
<dbReference type="InterPro" id="IPR034151">
    <property type="entry name" value="TOPRIM_DnaG_bac"/>
</dbReference>
<dbReference type="Pfam" id="PF08275">
    <property type="entry name" value="DNAG_N"/>
    <property type="match status" value="1"/>
</dbReference>
<dbReference type="CDD" id="cd03364">
    <property type="entry name" value="TOPRIM_DnaG_primases"/>
    <property type="match status" value="1"/>
</dbReference>
<keyword evidence="7" id="KW-0479">Metal-binding</keyword>
<dbReference type="GO" id="GO:0005737">
    <property type="term" value="C:cytoplasm"/>
    <property type="evidence" value="ECO:0007669"/>
    <property type="project" value="TreeGrafter"/>
</dbReference>
<dbReference type="Proteomes" id="UP000249688">
    <property type="component" value="Unassembled WGS sequence"/>
</dbReference>
<evidence type="ECO:0000256" key="13">
    <source>
        <dbReference type="HAMAP-Rule" id="MF_00974"/>
    </source>
</evidence>
<name>A0A2W7I333_9PROT</name>
<dbReference type="GO" id="GO:0003899">
    <property type="term" value="F:DNA-directed RNA polymerase activity"/>
    <property type="evidence" value="ECO:0007669"/>
    <property type="project" value="UniProtKB-UniRule"/>
</dbReference>
<evidence type="ECO:0000256" key="8">
    <source>
        <dbReference type="ARBA" id="ARBA00022771"/>
    </source>
</evidence>
<dbReference type="FunFam" id="3.90.580.10:FF:000001">
    <property type="entry name" value="DNA primase"/>
    <property type="match status" value="1"/>
</dbReference>
<dbReference type="PROSITE" id="PS50880">
    <property type="entry name" value="TOPRIM"/>
    <property type="match status" value="1"/>
</dbReference>
<comment type="function">
    <text evidence="13">RNA polymerase that catalyzes the synthesis of short RNA molecules used as primers for DNA polymerase during DNA replication.</text>
</comment>
<dbReference type="HAMAP" id="MF_00974">
    <property type="entry name" value="DNA_primase_DnaG"/>
    <property type="match status" value="1"/>
</dbReference>
<feature type="compositionally biased region" description="Low complexity" evidence="14">
    <location>
        <begin position="422"/>
        <end position="436"/>
    </location>
</feature>
<keyword evidence="4 13" id="KW-0808">Transferase</keyword>
<evidence type="ECO:0000256" key="11">
    <source>
        <dbReference type="ARBA" id="ARBA00023125"/>
    </source>
</evidence>
<evidence type="ECO:0000256" key="2">
    <source>
        <dbReference type="ARBA" id="ARBA00022478"/>
    </source>
</evidence>
<comment type="caution">
    <text evidence="13">Lacks conserved residue(s) required for the propagation of feature annotation.</text>
</comment>
<sequence length="601" mass="65435">MTLPPAFMDTLRARIAMPGLVGRRVRLMKSGRNWKGCCPFHNEKSPSFYVYEDGFHCFGCGAHGDAIAFVMRTEGATFPEAVERLAAEAGLEVPKASREEAIRETRARDLYAVMEAASDTFIRRLRLPEGRAALDYLRRRGLTEETIRAFGLGWSGPGRGSLVADLKDSGITTEQLLDCGLLKEPDDGRPPREAFWDRVMFPIRDRRARLIAFGGRVLGDGHPKYVNSPETSLFSKRRNLYGHDRARHAVHDGARLLVAEGYMDVIALHQAGFGGAVAPLGTALTEEQMAELWRMAPEPVLCFDGDSAGQKAAFRAAEGALPALTPERLLRFASLPPGEDPDTLITKSGPEAFRRILDAAEPIEAVLFRLAQTEHPGEGPAPRAARKTRLAAMAAAIADKNLADTMGRELLHRWYGPRRAAPGPRAPWKGRAPAGRDWGLPPRPEITAAAVRNEQTRCLIALLLHHPSLLPEVEEALARLDLPEGPAARLRPVLLAWHDDIQMLDPKGLLAHLGKLGLAEDAAAVLVRNGLPAEALPDAQDAEALAAFWHWHGLLQGRAEIEAALTSAMAAFVASSTAATQAQVVGLRRAAEALFGQIEED</sequence>
<keyword evidence="9" id="KW-0862">Zinc</keyword>
<keyword evidence="12 13" id="KW-0804">Transcription</keyword>
<protein>
    <recommendedName>
        <fullName evidence="13">DNA primase</fullName>
        <ecNumber evidence="13">2.7.7.101</ecNumber>
    </recommendedName>
</protein>
<dbReference type="Gene3D" id="3.90.980.10">
    <property type="entry name" value="DNA primase, catalytic core, N-terminal domain"/>
    <property type="match status" value="1"/>
</dbReference>
<dbReference type="OrthoDB" id="9803773at2"/>
<comment type="catalytic activity">
    <reaction evidence="13">
        <text>ssDNA + n NTP = ssDNA/pppN(pN)n-1 hybrid + (n-1) diphosphate.</text>
        <dbReference type="EC" id="2.7.7.101"/>
    </reaction>
</comment>
<dbReference type="Pfam" id="PF01807">
    <property type="entry name" value="Zn_ribbon_DnaG"/>
    <property type="match status" value="1"/>
</dbReference>
<evidence type="ECO:0000256" key="3">
    <source>
        <dbReference type="ARBA" id="ARBA00022515"/>
    </source>
</evidence>
<evidence type="ECO:0000256" key="12">
    <source>
        <dbReference type="ARBA" id="ARBA00023163"/>
    </source>
</evidence>
<keyword evidence="8" id="KW-0863">Zinc-finger</keyword>
<dbReference type="GO" id="GO:0000428">
    <property type="term" value="C:DNA-directed RNA polymerase complex"/>
    <property type="evidence" value="ECO:0007669"/>
    <property type="project" value="UniProtKB-KW"/>
</dbReference>
<dbReference type="EMBL" id="QKYU01000021">
    <property type="protein sequence ID" value="PZW41331.1"/>
    <property type="molecule type" value="Genomic_DNA"/>
</dbReference>
<dbReference type="Gene3D" id="3.40.1360.10">
    <property type="match status" value="1"/>
</dbReference>
<comment type="caution">
    <text evidence="16">The sequence shown here is derived from an EMBL/GenBank/DDBJ whole genome shotgun (WGS) entry which is preliminary data.</text>
</comment>
<evidence type="ECO:0000256" key="10">
    <source>
        <dbReference type="ARBA" id="ARBA00022842"/>
    </source>
</evidence>
<keyword evidence="17" id="KW-1185">Reference proteome</keyword>
<dbReference type="Pfam" id="PF13662">
    <property type="entry name" value="Toprim_4"/>
    <property type="match status" value="1"/>
</dbReference>
<dbReference type="GO" id="GO:0006269">
    <property type="term" value="P:DNA replication, synthesis of primer"/>
    <property type="evidence" value="ECO:0007669"/>
    <property type="project" value="UniProtKB-UniRule"/>
</dbReference>
<reference evidence="16 17" key="1">
    <citation type="submission" date="2018-06" db="EMBL/GenBank/DDBJ databases">
        <title>Genomic Encyclopedia of Archaeal and Bacterial Type Strains, Phase II (KMG-II): from individual species to whole genera.</title>
        <authorList>
            <person name="Goeker M."/>
        </authorList>
    </citation>
    <scope>NUCLEOTIDE SEQUENCE [LARGE SCALE GENOMIC DNA]</scope>
    <source>
        <strain evidence="16 17">DSM 24525</strain>
    </source>
</reference>
<keyword evidence="2 13" id="KW-0240">DNA-directed RNA polymerase</keyword>
<evidence type="ECO:0000256" key="9">
    <source>
        <dbReference type="ARBA" id="ARBA00022833"/>
    </source>
</evidence>
<dbReference type="EC" id="2.7.7.101" evidence="13"/>
<dbReference type="FunFam" id="3.40.1360.10:FF:000002">
    <property type="entry name" value="DNA primase"/>
    <property type="match status" value="1"/>
</dbReference>
<dbReference type="SUPFAM" id="SSF57783">
    <property type="entry name" value="Zinc beta-ribbon"/>
    <property type="match status" value="1"/>
</dbReference>
<feature type="domain" description="Toprim" evidence="15">
    <location>
        <begin position="254"/>
        <end position="336"/>
    </location>
</feature>
<evidence type="ECO:0000256" key="7">
    <source>
        <dbReference type="ARBA" id="ARBA00022723"/>
    </source>
</evidence>
<dbReference type="InterPro" id="IPR002694">
    <property type="entry name" value="Znf_CHC2"/>
</dbReference>
<accession>A0A2W7I333</accession>
<dbReference type="SUPFAM" id="SSF56731">
    <property type="entry name" value="DNA primase core"/>
    <property type="match status" value="1"/>
</dbReference>
<evidence type="ECO:0000256" key="4">
    <source>
        <dbReference type="ARBA" id="ARBA00022679"/>
    </source>
</evidence>
<dbReference type="GO" id="GO:1990077">
    <property type="term" value="C:primosome complex"/>
    <property type="evidence" value="ECO:0007669"/>
    <property type="project" value="UniProtKB-KW"/>
</dbReference>
<comment type="cofactor">
    <cofactor evidence="1">
        <name>Zn(2+)</name>
        <dbReference type="ChEBI" id="CHEBI:29105"/>
    </cofactor>
</comment>
<dbReference type="RefSeq" id="WP_111399512.1">
    <property type="nucleotide sequence ID" value="NZ_QKYU01000021.1"/>
</dbReference>
<dbReference type="PANTHER" id="PTHR30313:SF2">
    <property type="entry name" value="DNA PRIMASE"/>
    <property type="match status" value="1"/>
</dbReference>
<dbReference type="NCBIfam" id="TIGR01391">
    <property type="entry name" value="dnaG"/>
    <property type="match status" value="1"/>
</dbReference>
<dbReference type="InterPro" id="IPR037068">
    <property type="entry name" value="DNA_primase_core_N_sf"/>
</dbReference>
<evidence type="ECO:0000256" key="6">
    <source>
        <dbReference type="ARBA" id="ARBA00022705"/>
    </source>
</evidence>
<dbReference type="SMART" id="SM00400">
    <property type="entry name" value="ZnF_CHCC"/>
    <property type="match status" value="1"/>
</dbReference>
<dbReference type="InterPro" id="IPR006295">
    <property type="entry name" value="DNA_primase_DnaG"/>
</dbReference>
<dbReference type="InterPro" id="IPR050219">
    <property type="entry name" value="DnaG_primase"/>
</dbReference>
<dbReference type="InterPro" id="IPR030846">
    <property type="entry name" value="DnaG_bac"/>
</dbReference>
<comment type="similarity">
    <text evidence="13">Belongs to the DnaG primase family.</text>
</comment>
<evidence type="ECO:0000259" key="15">
    <source>
        <dbReference type="PROSITE" id="PS50880"/>
    </source>
</evidence>
<dbReference type="InterPro" id="IPR006171">
    <property type="entry name" value="TOPRIM_dom"/>
</dbReference>
<dbReference type="AlphaFoldDB" id="A0A2W7I333"/>
<keyword evidence="5 13" id="KW-0548">Nucleotidyltransferase</keyword>
<dbReference type="GO" id="GO:0003677">
    <property type="term" value="F:DNA binding"/>
    <property type="evidence" value="ECO:0007669"/>
    <property type="project" value="UniProtKB-KW"/>
</dbReference>
<comment type="subunit">
    <text evidence="13">Monomer. Interacts with DnaB.</text>
</comment>
<keyword evidence="6 13" id="KW-0235">DNA replication</keyword>
<evidence type="ECO:0000313" key="16">
    <source>
        <dbReference type="EMBL" id="PZW41331.1"/>
    </source>
</evidence>
<dbReference type="GO" id="GO:0008270">
    <property type="term" value="F:zinc ion binding"/>
    <property type="evidence" value="ECO:0007669"/>
    <property type="project" value="UniProtKB-KW"/>
</dbReference>
<proteinExistence type="inferred from homology"/>
<dbReference type="SMART" id="SM00493">
    <property type="entry name" value="TOPRIM"/>
    <property type="match status" value="1"/>
</dbReference>
<keyword evidence="10" id="KW-0460">Magnesium</keyword>
<dbReference type="Gene3D" id="3.90.580.10">
    <property type="entry name" value="Zinc finger, CHC2-type domain"/>
    <property type="match status" value="1"/>
</dbReference>
<dbReference type="PANTHER" id="PTHR30313">
    <property type="entry name" value="DNA PRIMASE"/>
    <property type="match status" value="1"/>
</dbReference>
<evidence type="ECO:0000256" key="5">
    <source>
        <dbReference type="ARBA" id="ARBA00022695"/>
    </source>
</evidence>